<comment type="similarity">
    <text evidence="1">Belongs to the NAD(P)-dependent epimerase/dehydratase family.</text>
</comment>
<gene>
    <name evidence="5" type="ORF">EV645_6556</name>
</gene>
<accession>A0A4Q7WQB2</accession>
<dbReference type="PANTHER" id="PTHR43103:SF5">
    <property type="entry name" value="4-EPIMERASE, PUTATIVE (AFU_ORTHOLOGUE AFUA_7G00360)-RELATED"/>
    <property type="match status" value="1"/>
</dbReference>
<feature type="domain" description="NAD-dependent epimerase/dehydratase" evidence="4">
    <location>
        <begin position="1"/>
        <end position="169"/>
    </location>
</feature>
<dbReference type="Proteomes" id="UP000292027">
    <property type="component" value="Unassembled WGS sequence"/>
</dbReference>
<proteinExistence type="inferred from homology"/>
<dbReference type="GO" id="GO:0016491">
    <property type="term" value="F:oxidoreductase activity"/>
    <property type="evidence" value="ECO:0007669"/>
    <property type="project" value="UniProtKB-KW"/>
</dbReference>
<dbReference type="PANTHER" id="PTHR43103">
    <property type="entry name" value="NUCLEOSIDE-DIPHOSPHATE-SUGAR EPIMERASE"/>
    <property type="match status" value="1"/>
</dbReference>
<evidence type="ECO:0000259" key="4">
    <source>
        <dbReference type="Pfam" id="PF01370"/>
    </source>
</evidence>
<evidence type="ECO:0000313" key="5">
    <source>
        <dbReference type="EMBL" id="RZU11389.1"/>
    </source>
</evidence>
<dbReference type="InterPro" id="IPR001509">
    <property type="entry name" value="Epimerase_deHydtase"/>
</dbReference>
<evidence type="ECO:0000256" key="3">
    <source>
        <dbReference type="ARBA" id="ARBA00023027"/>
    </source>
</evidence>
<comment type="caution">
    <text evidence="5">The sequence shown here is derived from an EMBL/GenBank/DDBJ whole genome shotgun (WGS) entry which is preliminary data.</text>
</comment>
<reference evidence="5 6" key="1">
    <citation type="journal article" date="2015" name="Stand. Genomic Sci.">
        <title>Genomic Encyclopedia of Bacterial and Archaeal Type Strains, Phase III: the genomes of soil and plant-associated and newly described type strains.</title>
        <authorList>
            <person name="Whitman W.B."/>
            <person name="Woyke T."/>
            <person name="Klenk H.P."/>
            <person name="Zhou Y."/>
            <person name="Lilburn T.G."/>
            <person name="Beck B.J."/>
            <person name="De Vos P."/>
            <person name="Vandamme P."/>
            <person name="Eisen J.A."/>
            <person name="Garrity G."/>
            <person name="Hugenholtz P."/>
            <person name="Kyrpides N.C."/>
        </authorList>
    </citation>
    <scope>NUCLEOTIDE SEQUENCE [LARGE SCALE GENOMIC DNA]</scope>
    <source>
        <strain evidence="5 6">VKM Ac-2540</strain>
    </source>
</reference>
<dbReference type="SUPFAM" id="SSF51735">
    <property type="entry name" value="NAD(P)-binding Rossmann-fold domains"/>
    <property type="match status" value="1"/>
</dbReference>
<evidence type="ECO:0000313" key="6">
    <source>
        <dbReference type="Proteomes" id="UP000292027"/>
    </source>
</evidence>
<sequence length="280" mass="29501">MTGAAGKLGTVVTARFVKAGAEVVAVDRVAPTAGVAAGVTSVIADLTDADAVRAAIVGCDAVIHVAKYGGPSDTDQFAVNTSATYNVLAAAAAEGVGHAVISSSVCAYGTTFAKRPFSPVYAPVDEDHPLTPQDSYSLSKVVDEATARAFVDGYGMNIVALRFHWLAELDEVRAAAARLAALGEPTMSRDLWCYTEVNDAARACELALGVTDGFHALNICATDSLSDLPTEELLARFHPDTELRRPIEGTASAWSTDRAREVLNFVPEYSWRTGHLGVDR</sequence>
<dbReference type="Pfam" id="PF01370">
    <property type="entry name" value="Epimerase"/>
    <property type="match status" value="1"/>
</dbReference>
<keyword evidence="6" id="KW-1185">Reference proteome</keyword>
<dbReference type="InterPro" id="IPR036291">
    <property type="entry name" value="NAD(P)-bd_dom_sf"/>
</dbReference>
<keyword evidence="3" id="KW-0520">NAD</keyword>
<name>A0A4Q7WQB2_9ACTN</name>
<dbReference type="EMBL" id="SHKR01000015">
    <property type="protein sequence ID" value="RZU11389.1"/>
    <property type="molecule type" value="Genomic_DNA"/>
</dbReference>
<evidence type="ECO:0000256" key="2">
    <source>
        <dbReference type="ARBA" id="ARBA00023002"/>
    </source>
</evidence>
<keyword evidence="2" id="KW-0560">Oxidoreductase</keyword>
<protein>
    <submittedName>
        <fullName evidence="5">Nucleoside-diphosphate-sugar epimerase</fullName>
    </submittedName>
</protein>
<dbReference type="AlphaFoldDB" id="A0A4Q7WQB2"/>
<dbReference type="Gene3D" id="3.40.50.720">
    <property type="entry name" value="NAD(P)-binding Rossmann-like Domain"/>
    <property type="match status" value="1"/>
</dbReference>
<organism evidence="5 6">
    <name type="scientific">Kribbella rubisoli</name>
    <dbReference type="NCBI Taxonomy" id="3075929"/>
    <lineage>
        <taxon>Bacteria</taxon>
        <taxon>Bacillati</taxon>
        <taxon>Actinomycetota</taxon>
        <taxon>Actinomycetes</taxon>
        <taxon>Propionibacteriales</taxon>
        <taxon>Kribbellaceae</taxon>
        <taxon>Kribbella</taxon>
    </lineage>
</organism>
<evidence type="ECO:0000256" key="1">
    <source>
        <dbReference type="ARBA" id="ARBA00007637"/>
    </source>
</evidence>